<keyword evidence="3" id="KW-1185">Reference proteome</keyword>
<dbReference type="EMBL" id="CP155571">
    <property type="protein sequence ID" value="XFO70543.1"/>
    <property type="molecule type" value="Genomic_DNA"/>
</dbReference>
<protein>
    <recommendedName>
        <fullName evidence="1">DUF5714 domain-containing protein</fullName>
    </recommendedName>
</protein>
<accession>A0ABZ3IXE3</accession>
<sequence>MFLWAGDSSSESMSTVRFAKEYFGVTMELPVEIKCTHFLRNKECLGEKCPFYAKVHRDLLTGF</sequence>
<evidence type="ECO:0000313" key="3">
    <source>
        <dbReference type="Proteomes" id="UP000216052"/>
    </source>
</evidence>
<name>A0ABZ3IXE3_SPOA4</name>
<dbReference type="Pfam" id="PF18978">
    <property type="entry name" value="DUF5714"/>
    <property type="match status" value="1"/>
</dbReference>
<organism evidence="2 3">
    <name type="scientific">Sporomusa acidovorans (strain ATCC 49682 / DSM 3132 / Mol)</name>
    <dbReference type="NCBI Taxonomy" id="1123286"/>
    <lineage>
        <taxon>Bacteria</taxon>
        <taxon>Bacillati</taxon>
        <taxon>Bacillota</taxon>
        <taxon>Negativicutes</taxon>
        <taxon>Selenomonadales</taxon>
        <taxon>Sporomusaceae</taxon>
        <taxon>Sporomusa</taxon>
    </lineage>
</organism>
<evidence type="ECO:0000259" key="1">
    <source>
        <dbReference type="Pfam" id="PF18978"/>
    </source>
</evidence>
<evidence type="ECO:0000313" key="2">
    <source>
        <dbReference type="EMBL" id="XFO70543.1"/>
    </source>
</evidence>
<reference evidence="2" key="1">
    <citation type="submission" date="2024-05" db="EMBL/GenBank/DDBJ databases">
        <title>Isolation and characterization of Sporomusa carbonis sp. nov., a carboxydotrophic hydrogenogen in the genus of Sporomusa isolated from a charcoal burning pile.</title>
        <authorList>
            <person name="Boeer T."/>
            <person name="Rosenbaum F."/>
            <person name="Eysell L."/>
            <person name="Mueller V."/>
            <person name="Daniel R."/>
            <person name="Poehlein A."/>
        </authorList>
    </citation>
    <scope>NUCLEOTIDE SEQUENCE [LARGE SCALE GENOMIC DNA]</scope>
    <source>
        <strain evidence="2">DSM 3132</strain>
    </source>
</reference>
<dbReference type="InterPro" id="IPR043768">
    <property type="entry name" value="DUF5714"/>
</dbReference>
<feature type="domain" description="DUF5714" evidence="1">
    <location>
        <begin position="14"/>
        <end position="52"/>
    </location>
</feature>
<dbReference type="Proteomes" id="UP000216052">
    <property type="component" value="Chromosome"/>
</dbReference>
<gene>
    <name evidence="2" type="ORF">SPACI_005420</name>
</gene>
<proteinExistence type="predicted"/>